<accession>A0ABQ4NG45</accession>
<proteinExistence type="predicted"/>
<keyword evidence="3" id="KW-1185">Reference proteome</keyword>
<reference evidence="2 3" key="1">
    <citation type="submission" date="2021-05" db="EMBL/GenBank/DDBJ databases">
        <title>Bacteria Genome sequencing.</title>
        <authorList>
            <person name="Takabe Y."/>
            <person name="Nakajima Y."/>
            <person name="Suzuki S."/>
            <person name="Shiozaki T."/>
        </authorList>
    </citation>
    <scope>NUCLEOTIDE SEQUENCE [LARGE SCALE GENOMIC DNA]</scope>
    <source>
        <strain evidence="2 3">AI_62</strain>
    </source>
</reference>
<keyword evidence="1" id="KW-0732">Signal</keyword>
<organism evidence="2 3">
    <name type="scientific">Jannaschia pagri</name>
    <dbReference type="NCBI Taxonomy" id="2829797"/>
    <lineage>
        <taxon>Bacteria</taxon>
        <taxon>Pseudomonadati</taxon>
        <taxon>Pseudomonadota</taxon>
        <taxon>Alphaproteobacteria</taxon>
        <taxon>Rhodobacterales</taxon>
        <taxon>Roseobacteraceae</taxon>
        <taxon>Jannaschia</taxon>
    </lineage>
</organism>
<evidence type="ECO:0000313" key="3">
    <source>
        <dbReference type="Proteomes" id="UP000786693"/>
    </source>
</evidence>
<dbReference type="Pfam" id="PF06707">
    <property type="entry name" value="DUF1194"/>
    <property type="match status" value="1"/>
</dbReference>
<feature type="chain" id="PRO_5047243450" description="VWFA domain-containing protein" evidence="1">
    <location>
        <begin position="30"/>
        <end position="244"/>
    </location>
</feature>
<sequence length="244" mass="26076">MFVTLARPTLPIMRWLILAFTLLTLPASAQDTDLELVLLADASGSISQAELMFQRDSYAQAITDPAVLDAITNTAYGHIAVTYVEWATNQSVVVPWMRIDGPETAADFAASLAGPPRGATGRNAIGSALLFARDLIEGNEIDGWRRVIDFSGDTTGNSFGPPIEVARDEVLAQGITINALAIVSERRFDSDTLAQRYADRIIGGPGAFVVEAGVGAAFAEAVKRKLILEISGVPMDRVIANLDD</sequence>
<dbReference type="Gene3D" id="3.40.50.410">
    <property type="entry name" value="von Willebrand factor, type A domain"/>
    <property type="match status" value="1"/>
</dbReference>
<evidence type="ECO:0000256" key="1">
    <source>
        <dbReference type="SAM" id="SignalP"/>
    </source>
</evidence>
<dbReference type="Proteomes" id="UP000786693">
    <property type="component" value="Unassembled WGS sequence"/>
</dbReference>
<dbReference type="InterPro" id="IPR010607">
    <property type="entry name" value="DUF1194"/>
</dbReference>
<evidence type="ECO:0008006" key="4">
    <source>
        <dbReference type="Google" id="ProtNLM"/>
    </source>
</evidence>
<comment type="caution">
    <text evidence="2">The sequence shown here is derived from an EMBL/GenBank/DDBJ whole genome shotgun (WGS) entry which is preliminary data.</text>
</comment>
<dbReference type="EMBL" id="BPFH01000001">
    <property type="protein sequence ID" value="GIT93399.1"/>
    <property type="molecule type" value="Genomic_DNA"/>
</dbReference>
<evidence type="ECO:0000313" key="2">
    <source>
        <dbReference type="EMBL" id="GIT93399.1"/>
    </source>
</evidence>
<gene>
    <name evidence="2" type="ORF">JANAI62_00220</name>
</gene>
<dbReference type="CDD" id="cd00198">
    <property type="entry name" value="vWFA"/>
    <property type="match status" value="1"/>
</dbReference>
<dbReference type="InterPro" id="IPR036465">
    <property type="entry name" value="vWFA_dom_sf"/>
</dbReference>
<dbReference type="SUPFAM" id="SSF53300">
    <property type="entry name" value="vWA-like"/>
    <property type="match status" value="1"/>
</dbReference>
<protein>
    <recommendedName>
        <fullName evidence="4">VWFA domain-containing protein</fullName>
    </recommendedName>
</protein>
<feature type="signal peptide" evidence="1">
    <location>
        <begin position="1"/>
        <end position="29"/>
    </location>
</feature>
<name>A0ABQ4NG45_9RHOB</name>